<dbReference type="GO" id="GO:0102208">
    <property type="term" value="F:2-polyprenyl-6-hydroxyphenol methylase activity"/>
    <property type="evidence" value="ECO:0007669"/>
    <property type="project" value="UniProtKB-EC"/>
</dbReference>
<evidence type="ECO:0000256" key="3">
    <source>
        <dbReference type="ARBA" id="ARBA00022691"/>
    </source>
</evidence>
<dbReference type="PANTHER" id="PTHR43464:SF19">
    <property type="entry name" value="UBIQUINONE BIOSYNTHESIS O-METHYLTRANSFERASE, MITOCHONDRIAL"/>
    <property type="match status" value="1"/>
</dbReference>
<evidence type="ECO:0000256" key="1">
    <source>
        <dbReference type="ARBA" id="ARBA00022603"/>
    </source>
</evidence>
<keyword evidence="1 5" id="KW-0489">Methyltransferase</keyword>
<dbReference type="EMBL" id="JBHTAC010000009">
    <property type="protein sequence ID" value="MFC7243159.1"/>
    <property type="molecule type" value="Genomic_DNA"/>
</dbReference>
<proteinExistence type="predicted"/>
<organism evidence="5 6">
    <name type="scientific">Catellatospora aurea</name>
    <dbReference type="NCBI Taxonomy" id="1337874"/>
    <lineage>
        <taxon>Bacteria</taxon>
        <taxon>Bacillati</taxon>
        <taxon>Actinomycetota</taxon>
        <taxon>Actinomycetes</taxon>
        <taxon>Micromonosporales</taxon>
        <taxon>Micromonosporaceae</taxon>
        <taxon>Catellatospora</taxon>
    </lineage>
</organism>
<dbReference type="Proteomes" id="UP001596392">
    <property type="component" value="Unassembled WGS sequence"/>
</dbReference>
<name>A0ABW2GW08_9ACTN</name>
<sequence length="246" mass="27051">MREIPQWTNDMAIRQWGAMPRTVLEQTEHGGDFAKRHLINPVLLRMLGDLNGQRVLDAGCGNGYLSRMLAERHAQVVGVEPGQSLYEFAVERETAAPLGIRYVQADLCALPDLGAPFDAVVASMVLPAIPDWTGAMRACVDALKPGGLFVFTVNHPCFEQLWPSWREHGEYRTRRYLAEYEIPGPSGVDFHRTIATYLNQLVSLGCQIAEIAEPGLAPETAADGPDGIDAYVHLPNFLVVAARRGS</sequence>
<dbReference type="Gene3D" id="3.40.50.150">
    <property type="entry name" value="Vaccinia Virus protein VP39"/>
    <property type="match status" value="1"/>
</dbReference>
<feature type="domain" description="Methyltransferase type 11" evidence="4">
    <location>
        <begin position="56"/>
        <end position="151"/>
    </location>
</feature>
<dbReference type="SUPFAM" id="SSF53335">
    <property type="entry name" value="S-adenosyl-L-methionine-dependent methyltransferases"/>
    <property type="match status" value="1"/>
</dbReference>
<keyword evidence="2 5" id="KW-0808">Transferase</keyword>
<dbReference type="EC" id="2.1.1.222" evidence="5"/>
<dbReference type="GO" id="GO:0061542">
    <property type="term" value="F:3-demethylubiquinol 3-O-methyltransferase activity"/>
    <property type="evidence" value="ECO:0007669"/>
    <property type="project" value="UniProtKB-EC"/>
</dbReference>
<dbReference type="GO" id="GO:0032259">
    <property type="term" value="P:methylation"/>
    <property type="evidence" value="ECO:0007669"/>
    <property type="project" value="UniProtKB-KW"/>
</dbReference>
<gene>
    <name evidence="5" type="ORF">ACFQO7_11795</name>
</gene>
<protein>
    <submittedName>
        <fullName evidence="5">Class I SAM-dependent methyltransferase</fullName>
        <ecNumber evidence="5">2.1.1.222</ecNumber>
        <ecNumber evidence="5">2.1.1.64</ecNumber>
    </submittedName>
</protein>
<dbReference type="PANTHER" id="PTHR43464">
    <property type="entry name" value="METHYLTRANSFERASE"/>
    <property type="match status" value="1"/>
</dbReference>
<evidence type="ECO:0000313" key="6">
    <source>
        <dbReference type="Proteomes" id="UP001596392"/>
    </source>
</evidence>
<dbReference type="InterPro" id="IPR013216">
    <property type="entry name" value="Methyltransf_11"/>
</dbReference>
<evidence type="ECO:0000256" key="2">
    <source>
        <dbReference type="ARBA" id="ARBA00022679"/>
    </source>
</evidence>
<dbReference type="CDD" id="cd02440">
    <property type="entry name" value="AdoMet_MTases"/>
    <property type="match status" value="1"/>
</dbReference>
<keyword evidence="3" id="KW-0949">S-adenosyl-L-methionine</keyword>
<dbReference type="EC" id="2.1.1.64" evidence="5"/>
<accession>A0ABW2GW08</accession>
<evidence type="ECO:0000259" key="4">
    <source>
        <dbReference type="Pfam" id="PF08241"/>
    </source>
</evidence>
<dbReference type="InterPro" id="IPR029063">
    <property type="entry name" value="SAM-dependent_MTases_sf"/>
</dbReference>
<keyword evidence="6" id="KW-1185">Reference proteome</keyword>
<reference evidence="6" key="1">
    <citation type="journal article" date="2019" name="Int. J. Syst. Evol. Microbiol.">
        <title>The Global Catalogue of Microorganisms (GCM) 10K type strain sequencing project: providing services to taxonomists for standard genome sequencing and annotation.</title>
        <authorList>
            <consortium name="The Broad Institute Genomics Platform"/>
            <consortium name="The Broad Institute Genome Sequencing Center for Infectious Disease"/>
            <person name="Wu L."/>
            <person name="Ma J."/>
        </authorList>
    </citation>
    <scope>NUCLEOTIDE SEQUENCE [LARGE SCALE GENOMIC DNA]</scope>
    <source>
        <strain evidence="6">CGMCC 1.9106</strain>
    </source>
</reference>
<comment type="caution">
    <text evidence="5">The sequence shown here is derived from an EMBL/GenBank/DDBJ whole genome shotgun (WGS) entry which is preliminary data.</text>
</comment>
<evidence type="ECO:0000313" key="5">
    <source>
        <dbReference type="EMBL" id="MFC7243159.1"/>
    </source>
</evidence>
<dbReference type="RefSeq" id="WP_376806399.1">
    <property type="nucleotide sequence ID" value="NZ_JBHTAC010000009.1"/>
</dbReference>
<dbReference type="Pfam" id="PF08241">
    <property type="entry name" value="Methyltransf_11"/>
    <property type="match status" value="1"/>
</dbReference>